<evidence type="ECO:0000256" key="3">
    <source>
        <dbReference type="ARBA" id="ARBA00022630"/>
    </source>
</evidence>
<organism evidence="6 7">
    <name type="scientific">Faecalibacterium prausnitzii</name>
    <dbReference type="NCBI Taxonomy" id="853"/>
    <lineage>
        <taxon>Bacteria</taxon>
        <taxon>Bacillati</taxon>
        <taxon>Bacillota</taxon>
        <taxon>Clostridia</taxon>
        <taxon>Eubacteriales</taxon>
        <taxon>Oscillospiraceae</taxon>
        <taxon>Faecalibacterium</taxon>
    </lineage>
</organism>
<dbReference type="Gene3D" id="3.20.20.70">
    <property type="entry name" value="Aldolase class I"/>
    <property type="match status" value="1"/>
</dbReference>
<proteinExistence type="predicted"/>
<dbReference type="GO" id="GO:0018580">
    <property type="term" value="F:nitronate monooxygenase activity"/>
    <property type="evidence" value="ECO:0007669"/>
    <property type="project" value="InterPro"/>
</dbReference>
<dbReference type="EMBL" id="NOUV01000005">
    <property type="protein sequence ID" value="PDX88030.1"/>
    <property type="molecule type" value="Genomic_DNA"/>
</dbReference>
<comment type="caution">
    <text evidence="6">The sequence shown here is derived from an EMBL/GenBank/DDBJ whole genome shotgun (WGS) entry which is preliminary data.</text>
</comment>
<gene>
    <name evidence="6" type="ORF">CHR60_03155</name>
</gene>
<dbReference type="PANTHER" id="PTHR32332:SF18">
    <property type="entry name" value="2-NITROPROPANE DIOXYGENASE"/>
    <property type="match status" value="1"/>
</dbReference>
<keyword evidence="5" id="KW-0560">Oxidoreductase</keyword>
<dbReference type="SUPFAM" id="SSF51412">
    <property type="entry name" value="Inosine monophosphate dehydrogenase (IMPDH)"/>
    <property type="match status" value="1"/>
</dbReference>
<name>A0A2A7B9E5_9FIRM</name>
<dbReference type="Pfam" id="PF03060">
    <property type="entry name" value="NMO"/>
    <property type="match status" value="1"/>
</dbReference>
<dbReference type="RefSeq" id="WP_097791689.1">
    <property type="nucleotide sequence ID" value="NZ_NOUV01000005.1"/>
</dbReference>
<comment type="function">
    <text evidence="1">Nitronate monooxygenase that uses molecular oxygen to catalyze the oxidative denitrification of alkyl nitronates. Acts on propionate 3-nitronate (P3N), the presumed physiological substrate. Probably functions in the detoxification of P3N, a metabolic poison produced by plants and fungi as a defense mechanism.</text>
</comment>
<evidence type="ECO:0000313" key="7">
    <source>
        <dbReference type="Proteomes" id="UP000220904"/>
    </source>
</evidence>
<dbReference type="Proteomes" id="UP000220904">
    <property type="component" value="Unassembled WGS sequence"/>
</dbReference>
<keyword evidence="4" id="KW-0288">FMN</keyword>
<accession>A0A2A7B9E5</accession>
<evidence type="ECO:0000256" key="5">
    <source>
        <dbReference type="ARBA" id="ARBA00023002"/>
    </source>
</evidence>
<keyword evidence="6" id="KW-0503">Monooxygenase</keyword>
<protein>
    <recommendedName>
        <fullName evidence="2">Probable nitronate monooxygenase</fullName>
    </recommendedName>
</protein>
<dbReference type="InterPro" id="IPR013785">
    <property type="entry name" value="Aldolase_TIM"/>
</dbReference>
<evidence type="ECO:0000313" key="6">
    <source>
        <dbReference type="EMBL" id="PDX88030.1"/>
    </source>
</evidence>
<reference evidence="6 7" key="1">
    <citation type="journal article" date="2017" name="Front. Microbiol.">
        <title>New Insights into the Diversity of the Genus Faecalibacterium.</title>
        <authorList>
            <person name="Benevides L."/>
            <person name="Burman S."/>
            <person name="Martin R."/>
            <person name="Robert V."/>
            <person name="Thomas M."/>
            <person name="Miquel S."/>
            <person name="Chain F."/>
            <person name="Sokol H."/>
            <person name="Bermudez-Humaran L.G."/>
            <person name="Morrison M."/>
            <person name="Langella P."/>
            <person name="Azevedo V.A."/>
            <person name="Chatel J.M."/>
            <person name="Soares S."/>
        </authorList>
    </citation>
    <scope>NUCLEOTIDE SEQUENCE [LARGE SCALE GENOMIC DNA]</scope>
    <source>
        <strain evidence="6 7">AHMP21</strain>
    </source>
</reference>
<dbReference type="OrthoDB" id="9778912at2"/>
<keyword evidence="3" id="KW-0285">Flavoprotein</keyword>
<evidence type="ECO:0000256" key="2">
    <source>
        <dbReference type="ARBA" id="ARBA00013457"/>
    </source>
</evidence>
<evidence type="ECO:0000256" key="1">
    <source>
        <dbReference type="ARBA" id="ARBA00003535"/>
    </source>
</evidence>
<dbReference type="CDD" id="cd04730">
    <property type="entry name" value="NPD_like"/>
    <property type="match status" value="1"/>
</dbReference>
<dbReference type="PROSITE" id="PS51257">
    <property type="entry name" value="PROKAR_LIPOPROTEIN"/>
    <property type="match status" value="1"/>
</dbReference>
<sequence>MLTLGKKTLSVPILQGGMGVGVSLGGLAGAVAACGGMGCISTADAGYREPDFARDPVRANHRALAAEIRKAKDLAKGAGMVAINAMVATQDYAAAIRTAVEAGVDAVVSGAGLPLELPGLVNTPDVAIAPIVSSGRAAKLILRRWAKAFGRTADFVVIEGCKAGGHLGFSEEELLAGACQTLDDILPEVLAEVRPYEAQFGHPIPVFVAGGVYTGADMAHFTKLGAAGVQLATRFIPTVECDAAQGYKDVLLKARPEDVRIIHSPVGMPGRALNTPLVQALAEGRRFPPRHCARCLKTCDPACVPYCITHALIEAVKGNVEEGLFFCGDNVGRLDRMYTVRELMDELVTEWRQNA</sequence>
<dbReference type="AlphaFoldDB" id="A0A2A7B9E5"/>
<dbReference type="PANTHER" id="PTHR32332">
    <property type="entry name" value="2-NITROPROPANE DIOXYGENASE"/>
    <property type="match status" value="1"/>
</dbReference>
<evidence type="ECO:0000256" key="4">
    <source>
        <dbReference type="ARBA" id="ARBA00022643"/>
    </source>
</evidence>
<dbReference type="InterPro" id="IPR004136">
    <property type="entry name" value="NMO"/>
</dbReference>